<comment type="caution">
    <text evidence="3">The sequence shown here is derived from an EMBL/GenBank/DDBJ whole genome shotgun (WGS) entry which is preliminary data.</text>
</comment>
<dbReference type="SUPFAM" id="SSF47413">
    <property type="entry name" value="lambda repressor-like DNA-binding domains"/>
    <property type="match status" value="1"/>
</dbReference>
<evidence type="ECO:0000313" key="4">
    <source>
        <dbReference type="Proteomes" id="UP000261080"/>
    </source>
</evidence>
<dbReference type="Pfam" id="PF01381">
    <property type="entry name" value="HTH_3"/>
    <property type="match status" value="1"/>
</dbReference>
<dbReference type="PANTHER" id="PTHR46558">
    <property type="entry name" value="TRACRIPTIONAL REGULATORY PROTEIN-RELATED-RELATED"/>
    <property type="match status" value="1"/>
</dbReference>
<dbReference type="InterPro" id="IPR010982">
    <property type="entry name" value="Lambda_DNA-bd_dom_sf"/>
</dbReference>
<dbReference type="InterPro" id="IPR001387">
    <property type="entry name" value="Cro/C1-type_HTH"/>
</dbReference>
<dbReference type="GeneID" id="97192205"/>
<protein>
    <submittedName>
        <fullName evidence="3">XRE family transcriptional regulator</fullName>
    </submittedName>
</protein>
<sequence>MANVQLAKNLKTLRKKYNYTQQDVSTFLNITRQAYSHYEQALREPDLNTLVHLSRFYQVTLDELIAGNIHADQIRESMPIYKYRHSETVDHIHTLYLTDQEVNLIENFRDASENDRQMLLIFLNRKP</sequence>
<reference evidence="3 4" key="1">
    <citation type="submission" date="2018-08" db="EMBL/GenBank/DDBJ databases">
        <title>A genome reference for cultivated species of the human gut microbiota.</title>
        <authorList>
            <person name="Zou Y."/>
            <person name="Xue W."/>
            <person name="Luo G."/>
        </authorList>
    </citation>
    <scope>NUCLEOTIDE SEQUENCE [LARGE SCALE GENOMIC DNA]</scope>
    <source>
        <strain evidence="3 4">AF37-2AT</strain>
    </source>
</reference>
<gene>
    <name evidence="3" type="ORF">DW016_08875</name>
</gene>
<dbReference type="Gene3D" id="1.10.260.40">
    <property type="entry name" value="lambda repressor-like DNA-binding domains"/>
    <property type="match status" value="1"/>
</dbReference>
<accession>A0A3E3K1L3</accession>
<dbReference type="SMART" id="SM00530">
    <property type="entry name" value="HTH_XRE"/>
    <property type="match status" value="1"/>
</dbReference>
<evidence type="ECO:0000256" key="1">
    <source>
        <dbReference type="ARBA" id="ARBA00023125"/>
    </source>
</evidence>
<dbReference type="PROSITE" id="PS50943">
    <property type="entry name" value="HTH_CROC1"/>
    <property type="match status" value="1"/>
</dbReference>
<dbReference type="EMBL" id="QVLX01000004">
    <property type="protein sequence ID" value="RGE87040.1"/>
    <property type="molecule type" value="Genomic_DNA"/>
</dbReference>
<dbReference type="CDD" id="cd00093">
    <property type="entry name" value="HTH_XRE"/>
    <property type="match status" value="1"/>
</dbReference>
<dbReference type="Proteomes" id="UP000261080">
    <property type="component" value="Unassembled WGS sequence"/>
</dbReference>
<keyword evidence="1" id="KW-0238">DNA-binding</keyword>
<dbReference type="GO" id="GO:0003677">
    <property type="term" value="F:DNA binding"/>
    <property type="evidence" value="ECO:0007669"/>
    <property type="project" value="UniProtKB-KW"/>
</dbReference>
<evidence type="ECO:0000313" key="3">
    <source>
        <dbReference type="EMBL" id="RGE87040.1"/>
    </source>
</evidence>
<proteinExistence type="predicted"/>
<dbReference type="RefSeq" id="WP_024732127.1">
    <property type="nucleotide sequence ID" value="NZ_BAABYU010000001.1"/>
</dbReference>
<dbReference type="OrthoDB" id="2222263at2"/>
<name>A0A3E3K1L3_9FIRM</name>
<feature type="domain" description="HTH cro/C1-type" evidence="2">
    <location>
        <begin position="10"/>
        <end position="64"/>
    </location>
</feature>
<dbReference type="PANTHER" id="PTHR46558:SF14">
    <property type="entry name" value="HTH-TYPE TRANSCRIPTIONAL REGULATOR ANSR"/>
    <property type="match status" value="1"/>
</dbReference>
<dbReference type="AlphaFoldDB" id="A0A3E3K1L3"/>
<organism evidence="3 4">
    <name type="scientific">Sellimonas intestinalis</name>
    <dbReference type="NCBI Taxonomy" id="1653434"/>
    <lineage>
        <taxon>Bacteria</taxon>
        <taxon>Bacillati</taxon>
        <taxon>Bacillota</taxon>
        <taxon>Clostridia</taxon>
        <taxon>Lachnospirales</taxon>
        <taxon>Lachnospiraceae</taxon>
        <taxon>Sellimonas</taxon>
    </lineage>
</organism>
<evidence type="ECO:0000259" key="2">
    <source>
        <dbReference type="PROSITE" id="PS50943"/>
    </source>
</evidence>
<keyword evidence="4" id="KW-1185">Reference proteome</keyword>